<dbReference type="InterPro" id="IPR014755">
    <property type="entry name" value="Cu-Rt/internalin_Ig-like"/>
</dbReference>
<organism evidence="5 6">
    <name type="scientific">Cytobacillus dafuensis</name>
    <name type="common">Bacillus dafuensis</name>
    <dbReference type="NCBI Taxonomy" id="1742359"/>
    <lineage>
        <taxon>Bacteria</taxon>
        <taxon>Bacillati</taxon>
        <taxon>Bacillota</taxon>
        <taxon>Bacilli</taxon>
        <taxon>Bacillales</taxon>
        <taxon>Bacillaceae</taxon>
        <taxon>Cytobacillus</taxon>
    </lineage>
</organism>
<feature type="chain" id="PRO_5022763559" description="SbsC C-terminal domain-containing protein" evidence="3">
    <location>
        <begin position="29"/>
        <end position="861"/>
    </location>
</feature>
<dbReference type="Gene3D" id="1.20.58.780">
    <property type="match status" value="1"/>
</dbReference>
<feature type="coiled-coil region" evidence="2">
    <location>
        <begin position="200"/>
        <end position="229"/>
    </location>
</feature>
<gene>
    <name evidence="5" type="ORF">FSZ17_21670</name>
</gene>
<dbReference type="Proteomes" id="UP000321555">
    <property type="component" value="Chromosome"/>
</dbReference>
<accession>A0A5B8Z9K6</accession>
<evidence type="ECO:0000256" key="1">
    <source>
        <dbReference type="ARBA" id="ARBA00022729"/>
    </source>
</evidence>
<dbReference type="KEGG" id="bda:FSZ17_21670"/>
<dbReference type="OrthoDB" id="2353502at2"/>
<evidence type="ECO:0000256" key="3">
    <source>
        <dbReference type="SAM" id="SignalP"/>
    </source>
</evidence>
<evidence type="ECO:0000256" key="2">
    <source>
        <dbReference type="SAM" id="Coils"/>
    </source>
</evidence>
<evidence type="ECO:0000313" key="5">
    <source>
        <dbReference type="EMBL" id="QED49668.1"/>
    </source>
</evidence>
<keyword evidence="6" id="KW-1185">Reference proteome</keyword>
<reference evidence="6" key="1">
    <citation type="submission" date="2019-08" db="EMBL/GenBank/DDBJ databases">
        <authorList>
            <person name="Zheng X."/>
        </authorList>
    </citation>
    <scope>NUCLEOTIDE SEQUENCE [LARGE SCALE GENOMIC DNA]</scope>
    <source>
        <strain evidence="6">FJAT-25496</strain>
    </source>
</reference>
<feature type="signal peptide" evidence="3">
    <location>
        <begin position="1"/>
        <end position="28"/>
    </location>
</feature>
<dbReference type="RefSeq" id="WP_057772959.1">
    <property type="nucleotide sequence ID" value="NZ_CP042593.1"/>
</dbReference>
<keyword evidence="1 3" id="KW-0732">Signal</keyword>
<evidence type="ECO:0000259" key="4">
    <source>
        <dbReference type="Pfam" id="PF18058"/>
    </source>
</evidence>
<dbReference type="EMBL" id="CP042593">
    <property type="protein sequence ID" value="QED49668.1"/>
    <property type="molecule type" value="Genomic_DNA"/>
</dbReference>
<sequence>MNKKKAIKVLSATAIAASAFVATAPAQAATTNSSVESLVKQAKDAGTVLKWAISTEGSADGKTRPYAQYNAAKVARDKAVAAVNKLPAAQKNKYLADIEQNVTLHINRTMAYIDAITAGEKITVKKQALEAQIAKNLIDDKTVAAYHDLSTEIRKQAILLDRVYGQSTRDAIRAQYKKTAETVRDSVKYEVTVKIELDAAQKALAENKQEEAEKHLAEASKYMNEVKNETMKATLAKSLEELEAQLTPKVKSVSAINAKEIVVNFTTALAKGTTEEQLKAAFTLEGKTDTAAKLSEDRKTVTYTVNSTEVTNAKLTVLALDTDKKDAANNAIQTKEYNTVFSFEDAVGPAVAKTEFTHTSDTAADLTLKFSEELTSYGTISVNGVEVAPKSSDLAKGEVVLGDLEVGKNITIDIVGATDAAVKANKAEHITLSLTVPSKVVDSTVPTVSTSTNGNKLTLTFSEEVTKGNVSIGGVAVAANDITTTDNKTFVVDVQKANNGAFFANNTNFFTSEVIVNGFADKASTPNTMKEVKFNSTFTADTKAASLVSAEAKADGKLVLEFNEDVVSPATISSLVVKSIDGIYQSASNVTVSSAKHPVVDGKAVTNKLELTLDAGTQLVAGKNYVLELAANTVEDSYKNKNDKAITLNVVRPEAAGQQPAKVVTTTISEDKNVVTITFANTDAKGMTDSVLAPSNYTIGGKALPANTDIKFVDNKNKVVITLPESFVSVNGTYTFTASNLKDAFGNTLADGENTAQLALTENIAPTVNSALTVNGSNAAVVSFSEAIQSADLDGDGKSFEGITVKVNGTDAAFTPQVSNGKLTVTLTNAITLTDKVTVDFKEAELTDANGNQVKNGVASN</sequence>
<dbReference type="AlphaFoldDB" id="A0A5B8Z9K6"/>
<dbReference type="STRING" id="1742359.GCA_001439625_03175"/>
<feature type="domain" description="SbsC C-terminal" evidence="4">
    <location>
        <begin position="50"/>
        <end position="181"/>
    </location>
</feature>
<dbReference type="Pfam" id="PF18058">
    <property type="entry name" value="SbsC_C"/>
    <property type="match status" value="1"/>
</dbReference>
<evidence type="ECO:0000313" key="6">
    <source>
        <dbReference type="Proteomes" id="UP000321555"/>
    </source>
</evidence>
<dbReference type="Gene3D" id="1.20.58.790">
    <property type="match status" value="1"/>
</dbReference>
<proteinExistence type="predicted"/>
<dbReference type="Gene3D" id="2.60.40.1220">
    <property type="match status" value="2"/>
</dbReference>
<name>A0A5B8Z9K6_CYTDA</name>
<dbReference type="InterPro" id="IPR041378">
    <property type="entry name" value="S-layer_SbsC_C"/>
</dbReference>
<protein>
    <recommendedName>
        <fullName evidence="4">SbsC C-terminal domain-containing protein</fullName>
    </recommendedName>
</protein>
<keyword evidence="2" id="KW-0175">Coiled coil</keyword>